<feature type="domain" description="Dipeptidylpeptidase IV N-terminal" evidence="9">
    <location>
        <begin position="267"/>
        <end position="403"/>
    </location>
</feature>
<sequence length="703" mass="76586">MKSFKMLKSLLFLLLIFSSGSFSSAQSFKMEDIISYPLASELTSCASGSKIAWTYNDQGKRNIYVAQGPDFKPRKLTSFDEDNGQQLSSISISADGKWVVFVKGGEHSGNHDNSLTVNPSSLIAMPIVEIFSVPFAGGEAKTLTEGDYPVISPKSDRIAFIKGGQIWQVSPDGSPAAKILFESKGTNSSVQWAPDGSGLAFVSSRGDHSFIGIFADKEKTIKWISPSFAKDDMPKWSPDGKKITFIRRPASGGLPDSILPRKHNAWNILVGDIATSTVQKIWSAPKTLSGSYPTTDGGANLMWSSAGRITFSSYHDGWPHLYSIKPEGGEPLLLTPGNFMCEYIEMSHDGKWLIFAANTGPDVLDLDRRHIVRVPVDMSKMEVLTPGTGVEAFPVVTGDGANVAMISSSAILPPQLAVMSFNANQKIRILDNSLLPASFPTGKLVTPKQVTFKASDGTLVYAQLFEPAADAVKSKKPAVVFVHGGPPRQMLLGWHYGDYYANTYAINQYLASQGFLVLAVNYRLGIGYGFEFHKPANAGSNGGSEYLDVKAAGEWLAARPDVDKKKIGIYGGSYGGYLTAMALGKDSKLFAAGVDVHGVHDWAFVNEGSKSAPDAALAAKVVYKSSPIAYVNTWMSPVLFIHGDDDRNVYFSQSVDLARRLEQRNIPFEQLIIPDDTHHWMKFSNQVKVDQAIAEFLVRKLMK</sequence>
<keyword evidence="2" id="KW-0645">Protease</keyword>
<dbReference type="SUPFAM" id="SSF82171">
    <property type="entry name" value="DPP6 N-terminal domain-like"/>
    <property type="match status" value="1"/>
</dbReference>
<evidence type="ECO:0000256" key="2">
    <source>
        <dbReference type="ARBA" id="ARBA00022825"/>
    </source>
</evidence>
<organism evidence="10 11">
    <name type="scientific">Dyadobacter subterraneus</name>
    <dbReference type="NCBI Taxonomy" id="2773304"/>
    <lineage>
        <taxon>Bacteria</taxon>
        <taxon>Pseudomonadati</taxon>
        <taxon>Bacteroidota</taxon>
        <taxon>Cytophagia</taxon>
        <taxon>Cytophagales</taxon>
        <taxon>Spirosomataceae</taxon>
        <taxon>Dyadobacter</taxon>
    </lineage>
</organism>
<dbReference type="InterPro" id="IPR029058">
    <property type="entry name" value="AB_hydrolase_fold"/>
</dbReference>
<dbReference type="PROSITE" id="PS00708">
    <property type="entry name" value="PRO_ENDOPEP_SER"/>
    <property type="match status" value="1"/>
</dbReference>
<dbReference type="PANTHER" id="PTHR42776:SF27">
    <property type="entry name" value="DIPEPTIDYL PEPTIDASE FAMILY MEMBER 6"/>
    <property type="match status" value="1"/>
</dbReference>
<dbReference type="Pfam" id="PF07676">
    <property type="entry name" value="PD40"/>
    <property type="match status" value="1"/>
</dbReference>
<evidence type="ECO:0000259" key="9">
    <source>
        <dbReference type="Pfam" id="PF00930"/>
    </source>
</evidence>
<evidence type="ECO:0000256" key="6">
    <source>
        <dbReference type="ARBA" id="ARBA00045885"/>
    </source>
</evidence>
<keyword evidence="1" id="KW-0378">Hydrolase</keyword>
<feature type="signal peptide" evidence="7">
    <location>
        <begin position="1"/>
        <end position="25"/>
    </location>
</feature>
<proteinExistence type="predicted"/>
<keyword evidence="7" id="KW-0732">Signal</keyword>
<dbReference type="SUPFAM" id="SSF53474">
    <property type="entry name" value="alpha/beta-Hydrolases"/>
    <property type="match status" value="1"/>
</dbReference>
<dbReference type="Gene3D" id="2.120.10.30">
    <property type="entry name" value="TolB, C-terminal domain"/>
    <property type="match status" value="2"/>
</dbReference>
<evidence type="ECO:0000256" key="4">
    <source>
        <dbReference type="ARBA" id="ARBA00032284"/>
    </source>
</evidence>
<dbReference type="Proteomes" id="UP000634134">
    <property type="component" value="Unassembled WGS sequence"/>
</dbReference>
<dbReference type="Pfam" id="PF00326">
    <property type="entry name" value="Peptidase_S9"/>
    <property type="match status" value="1"/>
</dbReference>
<keyword evidence="2" id="KW-0720">Serine protease</keyword>
<dbReference type="InterPro" id="IPR011659">
    <property type="entry name" value="WD40"/>
</dbReference>
<dbReference type="PANTHER" id="PTHR42776">
    <property type="entry name" value="SERINE PEPTIDASE S9 FAMILY MEMBER"/>
    <property type="match status" value="1"/>
</dbReference>
<feature type="domain" description="Peptidase S9 prolyl oligopeptidase catalytic" evidence="8">
    <location>
        <begin position="507"/>
        <end position="701"/>
    </location>
</feature>
<evidence type="ECO:0000256" key="3">
    <source>
        <dbReference type="ARBA" id="ARBA00022990"/>
    </source>
</evidence>
<comment type="function">
    <text evidence="6">This enzyme catalyzes the hydrolysis of the N-terminal peptide bond of an N-acetylated peptide to generate an N-acetylated amino acid and a peptide with a free N-terminus. It preferentially cleaves off Ac-Ala, Ac-Met and Ac-Ser. Also, involved in the degradation of oxidized and glycated proteins.</text>
</comment>
<protein>
    <recommendedName>
        <fullName evidence="5">Acyl-peptide hydrolase</fullName>
    </recommendedName>
    <alternativeName>
        <fullName evidence="4">Acylaminoacyl-peptidase</fullName>
    </alternativeName>
</protein>
<dbReference type="InterPro" id="IPR001375">
    <property type="entry name" value="Peptidase_S9_cat"/>
</dbReference>
<evidence type="ECO:0000256" key="1">
    <source>
        <dbReference type="ARBA" id="ARBA00022801"/>
    </source>
</evidence>
<evidence type="ECO:0000256" key="5">
    <source>
        <dbReference type="ARBA" id="ARBA00032596"/>
    </source>
</evidence>
<keyword evidence="11" id="KW-1185">Reference proteome</keyword>
<evidence type="ECO:0000313" key="10">
    <source>
        <dbReference type="EMBL" id="MBE9462245.1"/>
    </source>
</evidence>
<feature type="chain" id="PRO_5045361926" description="Acyl-peptide hydrolase" evidence="7">
    <location>
        <begin position="26"/>
        <end position="703"/>
    </location>
</feature>
<evidence type="ECO:0000256" key="7">
    <source>
        <dbReference type="SAM" id="SignalP"/>
    </source>
</evidence>
<dbReference type="InterPro" id="IPR002471">
    <property type="entry name" value="Pept_S9_AS"/>
</dbReference>
<dbReference type="RefSeq" id="WP_194120466.1">
    <property type="nucleotide sequence ID" value="NZ_JBHSRU010000011.1"/>
</dbReference>
<dbReference type="InterPro" id="IPR002469">
    <property type="entry name" value="Peptidase_S9B_N"/>
</dbReference>
<dbReference type="EMBL" id="JACYGY010000001">
    <property type="protein sequence ID" value="MBE9462245.1"/>
    <property type="molecule type" value="Genomic_DNA"/>
</dbReference>
<accession>A0ABR9W9W7</accession>
<gene>
    <name evidence="10" type="ORF">IEE83_10155</name>
</gene>
<reference evidence="11" key="1">
    <citation type="submission" date="2023-07" db="EMBL/GenBank/DDBJ databases">
        <title>Dyadobacter sp. nov 'subterranea' isolated from contaminted grondwater.</title>
        <authorList>
            <person name="Szabo I."/>
            <person name="Al-Omari J."/>
            <person name="Szerdahelyi S.G."/>
            <person name="Rado J."/>
        </authorList>
    </citation>
    <scope>NUCLEOTIDE SEQUENCE [LARGE SCALE GENOMIC DNA]</scope>
    <source>
        <strain evidence="11">UP-52</strain>
    </source>
</reference>
<comment type="caution">
    <text evidence="10">The sequence shown here is derived from an EMBL/GenBank/DDBJ whole genome shotgun (WGS) entry which is preliminary data.</text>
</comment>
<evidence type="ECO:0000259" key="8">
    <source>
        <dbReference type="Pfam" id="PF00326"/>
    </source>
</evidence>
<name>A0ABR9W9W7_9BACT</name>
<dbReference type="InterPro" id="IPR011042">
    <property type="entry name" value="6-blade_b-propeller_TolB-like"/>
</dbReference>
<dbReference type="Pfam" id="PF00930">
    <property type="entry name" value="DPPIV_N"/>
    <property type="match status" value="1"/>
</dbReference>
<keyword evidence="3" id="KW-0007">Acetylation</keyword>
<evidence type="ECO:0000313" key="11">
    <source>
        <dbReference type="Proteomes" id="UP000634134"/>
    </source>
</evidence>
<dbReference type="Gene3D" id="3.40.50.1820">
    <property type="entry name" value="alpha/beta hydrolase"/>
    <property type="match status" value="1"/>
</dbReference>